<sequence length="624" mass="70552">MVQPATCNLQPSTFSDPQRPPVTIIILTWNGLEYTRRCIESIRAHTKGMAYHLLVVDNGSSDGTLEWLRAQDDIRVIANDRNLGFTRGNNQGMAATPPDHDVLLLNNDTLIIQDYWLAHLSNVAHSHPEYGIVGCTLLHANGLLQHAGTYMPADSFWGYQIGGGETYIGQYPGVREVEGITGACMYIRRDVRARIGGFDETYTSYFEDTDYCLRARQAGFKVVCTGGTQVIHYENTSARINNASWQAMWDEGREMFTRKWRTFYNQKYRRAVVWHSLVASPSGYATSSRELVIELDRCAIDVRLACIWGNDFTEPLTGDPRIDQLRARLKDSRLPQVVYHQGDSFIKNSGRYRIGYTMLETDRLPDEWVYQANQMDEVWTPTHWGAEVFCASGVRRPISVVPLGINPDYFHPGITGHKPGNRFVFLSIFEWIERKAPELLIRAYQQTFRRSDDVVLLLKIFNHDPSLDVARRIGDLIRSDGPPIVVLPNQHVAAYQVGCLYRSADCFVLPTRGEGWGMPALEAMACGLPVISTAWGGQTEFLHSGVAYPLRIRGLVPAEARAPYYRGLRWADPDFDHLCALMRHVYEHPDEARAVGMRAAAEAAARWTWSHAAAKIIERLEAIE</sequence>
<organism evidence="1 2">
    <name type="scientific">Roseiflexus castenholzii (strain DSM 13941 / HLO8)</name>
    <dbReference type="NCBI Taxonomy" id="383372"/>
    <lineage>
        <taxon>Bacteria</taxon>
        <taxon>Bacillati</taxon>
        <taxon>Chloroflexota</taxon>
        <taxon>Chloroflexia</taxon>
        <taxon>Chloroflexales</taxon>
        <taxon>Roseiflexineae</taxon>
        <taxon>Roseiflexaceae</taxon>
        <taxon>Roseiflexus</taxon>
    </lineage>
</organism>
<dbReference type="PANTHER" id="PTHR46656:SF3">
    <property type="entry name" value="PUTATIVE-RELATED"/>
    <property type="match status" value="1"/>
</dbReference>
<dbReference type="InterPro" id="IPR029044">
    <property type="entry name" value="Nucleotide-diphossugar_trans"/>
</dbReference>
<gene>
    <name evidence="1" type="ordered locus">Rcas_4138</name>
</gene>
<dbReference type="eggNOG" id="COG0438">
    <property type="taxonomic scope" value="Bacteria"/>
</dbReference>
<dbReference type="Pfam" id="PF13641">
    <property type="entry name" value="Glyco_tranf_2_3"/>
    <property type="match status" value="1"/>
</dbReference>
<dbReference type="CDD" id="cd04186">
    <property type="entry name" value="GT_2_like_c"/>
    <property type="match status" value="1"/>
</dbReference>
<dbReference type="HOGENOM" id="CLU_437978_0_0_0"/>
<accession>A7NRH3</accession>
<dbReference type="PANTHER" id="PTHR46656">
    <property type="entry name" value="PUTATIVE-RELATED"/>
    <property type="match status" value="1"/>
</dbReference>
<dbReference type="Proteomes" id="UP000000263">
    <property type="component" value="Chromosome"/>
</dbReference>
<keyword evidence="1" id="KW-0808">Transferase</keyword>
<dbReference type="SUPFAM" id="SSF53448">
    <property type="entry name" value="Nucleotide-diphospho-sugar transferases"/>
    <property type="match status" value="1"/>
</dbReference>
<dbReference type="KEGG" id="rca:Rcas_4138"/>
<evidence type="ECO:0000313" key="2">
    <source>
        <dbReference type="Proteomes" id="UP000000263"/>
    </source>
</evidence>
<dbReference type="EMBL" id="CP000804">
    <property type="protein sequence ID" value="ABU60169.1"/>
    <property type="molecule type" value="Genomic_DNA"/>
</dbReference>
<dbReference type="eggNOG" id="COG1216">
    <property type="taxonomic scope" value="Bacteria"/>
</dbReference>
<dbReference type="STRING" id="383372.Rcas_4138"/>
<dbReference type="Gene3D" id="3.40.50.2000">
    <property type="entry name" value="Glycogen Phosphorylase B"/>
    <property type="match status" value="1"/>
</dbReference>
<name>A7NRH3_ROSCS</name>
<evidence type="ECO:0000313" key="1">
    <source>
        <dbReference type="EMBL" id="ABU60169.1"/>
    </source>
</evidence>
<reference evidence="1 2" key="1">
    <citation type="submission" date="2007-08" db="EMBL/GenBank/DDBJ databases">
        <title>Complete sequence of Roseiflexus castenholzii DSM 13941.</title>
        <authorList>
            <consortium name="US DOE Joint Genome Institute"/>
            <person name="Copeland A."/>
            <person name="Lucas S."/>
            <person name="Lapidus A."/>
            <person name="Barry K."/>
            <person name="Glavina del Rio T."/>
            <person name="Dalin E."/>
            <person name="Tice H."/>
            <person name="Pitluck S."/>
            <person name="Thompson L.S."/>
            <person name="Brettin T."/>
            <person name="Bruce D."/>
            <person name="Detter J.C."/>
            <person name="Han C."/>
            <person name="Tapia R."/>
            <person name="Schmutz J."/>
            <person name="Larimer F."/>
            <person name="Land M."/>
            <person name="Hauser L."/>
            <person name="Kyrpides N."/>
            <person name="Mikhailova N."/>
            <person name="Bryant D.A."/>
            <person name="Hanada S."/>
            <person name="Tsukatani Y."/>
            <person name="Richardson P."/>
        </authorList>
    </citation>
    <scope>NUCLEOTIDE SEQUENCE [LARGE SCALE GENOMIC DNA]</scope>
    <source>
        <strain evidence="2">DSM 13941 / HLO8</strain>
    </source>
</reference>
<dbReference type="GO" id="GO:0016740">
    <property type="term" value="F:transferase activity"/>
    <property type="evidence" value="ECO:0007669"/>
    <property type="project" value="UniProtKB-KW"/>
</dbReference>
<dbReference type="OrthoDB" id="9815144at2"/>
<dbReference type="CAZy" id="GT4">
    <property type="family name" value="Glycosyltransferase Family 4"/>
</dbReference>
<dbReference type="RefSeq" id="WP_012122590.1">
    <property type="nucleotide sequence ID" value="NC_009767.1"/>
</dbReference>
<keyword evidence="2" id="KW-1185">Reference proteome</keyword>
<protein>
    <submittedName>
        <fullName evidence="1">Glycosyl transferase family 2</fullName>
    </submittedName>
</protein>
<dbReference type="SUPFAM" id="SSF53756">
    <property type="entry name" value="UDP-Glycosyltransferase/glycogen phosphorylase"/>
    <property type="match status" value="1"/>
</dbReference>
<dbReference type="CAZy" id="GT2">
    <property type="family name" value="Glycosyltransferase Family 2"/>
</dbReference>
<dbReference type="AlphaFoldDB" id="A7NRH3"/>
<dbReference type="Gene3D" id="3.90.550.10">
    <property type="entry name" value="Spore Coat Polysaccharide Biosynthesis Protein SpsA, Chain A"/>
    <property type="match status" value="1"/>
</dbReference>
<dbReference type="Pfam" id="PF13692">
    <property type="entry name" value="Glyco_trans_1_4"/>
    <property type="match status" value="1"/>
</dbReference>
<proteinExistence type="predicted"/>